<evidence type="ECO:0000256" key="14">
    <source>
        <dbReference type="SAM" id="Phobius"/>
    </source>
</evidence>
<evidence type="ECO:0000256" key="1">
    <source>
        <dbReference type="ARBA" id="ARBA00004651"/>
    </source>
</evidence>
<keyword evidence="6" id="KW-0547">Nucleotide-binding</keyword>
<feature type="region of interest" description="Disordered" evidence="13">
    <location>
        <begin position="1"/>
        <end position="149"/>
    </location>
</feature>
<evidence type="ECO:0000256" key="8">
    <source>
        <dbReference type="ARBA" id="ARBA00022801"/>
    </source>
</evidence>
<dbReference type="EMBL" id="CP117522">
    <property type="protein sequence ID" value="WNE97827.1"/>
    <property type="molecule type" value="Genomic_DNA"/>
</dbReference>
<dbReference type="Pfam" id="PF17203">
    <property type="entry name" value="sCache_3_2"/>
    <property type="match status" value="1"/>
</dbReference>
<name>A0ABY9UZ15_9ACTN</name>
<dbReference type="InterPro" id="IPR013656">
    <property type="entry name" value="PAS_4"/>
</dbReference>
<evidence type="ECO:0000313" key="18">
    <source>
        <dbReference type="EMBL" id="WNE97827.1"/>
    </source>
</evidence>
<feature type="compositionally biased region" description="Basic residues" evidence="13">
    <location>
        <begin position="136"/>
        <end position="148"/>
    </location>
</feature>
<dbReference type="CDD" id="cd16936">
    <property type="entry name" value="HATPase_RsbW-like"/>
    <property type="match status" value="1"/>
</dbReference>
<feature type="compositionally biased region" description="Basic and acidic residues" evidence="13">
    <location>
        <begin position="21"/>
        <end position="65"/>
    </location>
</feature>
<evidence type="ECO:0000256" key="6">
    <source>
        <dbReference type="ARBA" id="ARBA00022741"/>
    </source>
</evidence>
<dbReference type="Pfam" id="PF08448">
    <property type="entry name" value="PAS_4"/>
    <property type="match status" value="1"/>
</dbReference>
<dbReference type="SUPFAM" id="SSF103190">
    <property type="entry name" value="Sensory domain-like"/>
    <property type="match status" value="1"/>
</dbReference>
<dbReference type="Gene3D" id="3.30.565.10">
    <property type="entry name" value="Histidine kinase-like ATPase, C-terminal domain"/>
    <property type="match status" value="1"/>
</dbReference>
<feature type="domain" description="PAS" evidence="16">
    <location>
        <begin position="359"/>
        <end position="424"/>
    </location>
</feature>
<evidence type="ECO:0000259" key="15">
    <source>
        <dbReference type="SMART" id="SM00065"/>
    </source>
</evidence>
<comment type="subcellular location">
    <subcellularLocation>
        <location evidence="1">Cell membrane</location>
        <topology evidence="1">Multi-pass membrane protein</topology>
    </subcellularLocation>
</comment>
<dbReference type="Pfam" id="PF07228">
    <property type="entry name" value="SpoIIE"/>
    <property type="match status" value="1"/>
</dbReference>
<dbReference type="Gene3D" id="3.60.40.10">
    <property type="entry name" value="PPM-type phosphatase domain"/>
    <property type="match status" value="1"/>
</dbReference>
<dbReference type="InterPro" id="IPR001932">
    <property type="entry name" value="PPM-type_phosphatase-like_dom"/>
</dbReference>
<dbReference type="Pfam" id="PF13581">
    <property type="entry name" value="HATPase_c_2"/>
    <property type="match status" value="1"/>
</dbReference>
<keyword evidence="2" id="KW-1003">Cell membrane</keyword>
<dbReference type="SMART" id="SM00331">
    <property type="entry name" value="PP2C_SIG"/>
    <property type="match status" value="1"/>
</dbReference>
<evidence type="ECO:0000256" key="2">
    <source>
        <dbReference type="ARBA" id="ARBA00022475"/>
    </source>
</evidence>
<gene>
    <name evidence="18" type="ORF">PS467_22075</name>
</gene>
<keyword evidence="11" id="KW-0902">Two-component regulatory system</keyword>
<evidence type="ECO:0000256" key="13">
    <source>
        <dbReference type="SAM" id="MobiDB-lite"/>
    </source>
</evidence>
<feature type="domain" description="PPM-type phosphatase" evidence="17">
    <location>
        <begin position="699"/>
        <end position="930"/>
    </location>
</feature>
<keyword evidence="4" id="KW-0808">Transferase</keyword>
<evidence type="ECO:0000256" key="11">
    <source>
        <dbReference type="ARBA" id="ARBA00023012"/>
    </source>
</evidence>
<keyword evidence="3" id="KW-0597">Phosphoprotein</keyword>
<evidence type="ECO:0000256" key="3">
    <source>
        <dbReference type="ARBA" id="ARBA00022553"/>
    </source>
</evidence>
<proteinExistence type="predicted"/>
<keyword evidence="5 14" id="KW-0812">Transmembrane</keyword>
<dbReference type="InterPro" id="IPR052016">
    <property type="entry name" value="Bact_Sigma-Reg"/>
</dbReference>
<dbReference type="InterPro" id="IPR003018">
    <property type="entry name" value="GAF"/>
</dbReference>
<dbReference type="InterPro" id="IPR029016">
    <property type="entry name" value="GAF-like_dom_sf"/>
</dbReference>
<evidence type="ECO:0000259" key="17">
    <source>
        <dbReference type="SMART" id="SM00331"/>
    </source>
</evidence>
<feature type="transmembrane region" description="Helical" evidence="14">
    <location>
        <begin position="317"/>
        <end position="338"/>
    </location>
</feature>
<evidence type="ECO:0000256" key="10">
    <source>
        <dbReference type="ARBA" id="ARBA00022989"/>
    </source>
</evidence>
<feature type="domain" description="GAF" evidence="15">
    <location>
        <begin position="479"/>
        <end position="681"/>
    </location>
</feature>
<evidence type="ECO:0000313" key="19">
    <source>
        <dbReference type="Proteomes" id="UP001305606"/>
    </source>
</evidence>
<dbReference type="SUPFAM" id="SSF55781">
    <property type="entry name" value="GAF domain-like"/>
    <property type="match status" value="1"/>
</dbReference>
<dbReference type="InterPro" id="IPR029151">
    <property type="entry name" value="Sensor-like_sf"/>
</dbReference>
<evidence type="ECO:0000256" key="5">
    <source>
        <dbReference type="ARBA" id="ARBA00022692"/>
    </source>
</evidence>
<dbReference type="PANTHER" id="PTHR43156">
    <property type="entry name" value="STAGE II SPORULATION PROTEIN E-RELATED"/>
    <property type="match status" value="1"/>
</dbReference>
<reference evidence="18 19" key="1">
    <citation type="submission" date="2023-02" db="EMBL/GenBank/DDBJ databases">
        <title>Streptomyces sp. SCA4-21 with antifungal activity against Fusarium oxysporum f. sp. cubense, Streptomyces sp. SCA2-17 with antifungal activity against Fusarium oxysporum f. sp. cubense.</title>
        <authorList>
            <person name="Qi D."/>
        </authorList>
    </citation>
    <scope>NUCLEOTIDE SEQUENCE [LARGE SCALE GENOMIC DNA]</scope>
    <source>
        <strain evidence="18 19">SCA4-21</strain>
    </source>
</reference>
<dbReference type="InterPro" id="IPR036890">
    <property type="entry name" value="HATPase_C_sf"/>
</dbReference>
<feature type="transmembrane region" description="Helical" evidence="14">
    <location>
        <begin position="160"/>
        <end position="180"/>
    </location>
</feature>
<dbReference type="SUPFAM" id="SSF55874">
    <property type="entry name" value="ATPase domain of HSP90 chaperone/DNA topoisomerase II/histidine kinase"/>
    <property type="match status" value="1"/>
</dbReference>
<dbReference type="InterPro" id="IPR003594">
    <property type="entry name" value="HATPase_dom"/>
</dbReference>
<evidence type="ECO:0000256" key="7">
    <source>
        <dbReference type="ARBA" id="ARBA00022777"/>
    </source>
</evidence>
<keyword evidence="8" id="KW-0378">Hydrolase</keyword>
<keyword evidence="9" id="KW-0067">ATP-binding</keyword>
<accession>A0ABY9UZ15</accession>
<dbReference type="SMART" id="SM00065">
    <property type="entry name" value="GAF"/>
    <property type="match status" value="1"/>
</dbReference>
<sequence length="1066" mass="114267">MAGLFGRPWVPLARTMTDGRPGGRREGPRSAWERRGRRVQQDERDQRDQLDPREQLDPLEPRDQPDQGGQADQLGPPGQLGPSDQLGPPGQSGPWDPHERSSTRTGRTGYTHGPGPAHDSGYAHRPAHGRGGYGRGWRRRGRQGRRGQARWVRTVAGQVFVLQVGVVLLLVVAAVVALVLQSRYDSEREARNRSMAVAESFANAPGMVSAMRGPQPTAALQPLAERAREGSGVDFVVAMSPRGIRYTHPNPDRIGKHFMGTIRPAAEGRTFTETFTGTLGLSVRAVVPVKDGQGKVVGLVAAGVTIKKVSGAADRQLPLMFGAAALALALATAGTALVSRRLRRQTHGLDPAEMTRMYEHHDAVLHSVREGVLIVGGDGRLVLANDEARRLFDLPPDAEGRLVSELGFDPHTAALLASGRPATDEVHTAGERLLSVSHRPTDRDGGPPGSVATLRDTTELRALSGKVDLARNRLKLLYDAGVSIGTTLDVVRTAQELAEYAVARFADYVSVDLADSVLRGGEPPDGVVGPDGVAGAGAPGAGPPGAVPTADGRRTVLRRTALSGIRDDGPLYPLGMLIEFGPSAPQARGFRSGAVTVEPVLSDFGGWQEQDPEHARRIVDYGIHSMITVPLRARGVVLGVASFMRAEKPEPFEEDDISLAEELVTRAAVSIDNARRYTREHTMAVTLQRSLLPRVLPEQNALDVAYRYLPAESGVGGDWFDVIPLPGARVALVVGDVVGHGLHAAATMGRLRTAVHNFSTLDLPPDEILSHLDDLIARIDQDESPGGLDGDGGGVGEGITGATCLYAIYDPVTRRCTMARAGHPPPALVRPDGTVEFLELPAGPPLGLGGLPFETAELELPEGSQVVLYTDGLIEKRDRDIETGLELLRDALSHPGSHPGRTPEDACTAVLDALLPDRPSDDIALIVARTRVLEPGLTADWEVPSDPKQVAGVRAAVARKLAEWDLGEVAFTTELILSELITNAIRYATGPIRVRLLCDRSLICEVFDTSSTSPHLRYAGTTDEGGRGLFLVSQFADRWGTRYTSDGKVIWTEQALPLTRNGKPRT</sequence>
<dbReference type="SUPFAM" id="SSF81606">
    <property type="entry name" value="PP2C-like"/>
    <property type="match status" value="1"/>
</dbReference>
<dbReference type="Gene3D" id="3.30.450.40">
    <property type="match status" value="1"/>
</dbReference>
<dbReference type="InterPro" id="IPR000014">
    <property type="entry name" value="PAS"/>
</dbReference>
<keyword evidence="19" id="KW-1185">Reference proteome</keyword>
<dbReference type="InterPro" id="IPR033463">
    <property type="entry name" value="sCache_3"/>
</dbReference>
<evidence type="ECO:0000256" key="4">
    <source>
        <dbReference type="ARBA" id="ARBA00022679"/>
    </source>
</evidence>
<keyword evidence="12 14" id="KW-0472">Membrane</keyword>
<keyword evidence="7" id="KW-0418">Kinase</keyword>
<dbReference type="Pfam" id="PF01590">
    <property type="entry name" value="GAF"/>
    <property type="match status" value="1"/>
</dbReference>
<dbReference type="Gene3D" id="3.30.450.20">
    <property type="entry name" value="PAS domain"/>
    <property type="match status" value="2"/>
</dbReference>
<organism evidence="18 19">
    <name type="scientific">Streptomyces luomodiensis</name>
    <dbReference type="NCBI Taxonomy" id="3026192"/>
    <lineage>
        <taxon>Bacteria</taxon>
        <taxon>Bacillati</taxon>
        <taxon>Actinomycetota</taxon>
        <taxon>Actinomycetes</taxon>
        <taxon>Kitasatosporales</taxon>
        <taxon>Streptomycetaceae</taxon>
        <taxon>Streptomyces</taxon>
    </lineage>
</organism>
<dbReference type="Proteomes" id="UP001305606">
    <property type="component" value="Chromosome"/>
</dbReference>
<dbReference type="PANTHER" id="PTHR43156:SF2">
    <property type="entry name" value="STAGE II SPORULATION PROTEIN E"/>
    <property type="match status" value="1"/>
</dbReference>
<dbReference type="InterPro" id="IPR036457">
    <property type="entry name" value="PPM-type-like_dom_sf"/>
</dbReference>
<evidence type="ECO:0000256" key="9">
    <source>
        <dbReference type="ARBA" id="ARBA00022840"/>
    </source>
</evidence>
<dbReference type="SMART" id="SM00091">
    <property type="entry name" value="PAS"/>
    <property type="match status" value="1"/>
</dbReference>
<dbReference type="InterPro" id="IPR035965">
    <property type="entry name" value="PAS-like_dom_sf"/>
</dbReference>
<keyword evidence="10 14" id="KW-1133">Transmembrane helix</keyword>
<protein>
    <submittedName>
        <fullName evidence="18">SpoIIE family protein phosphatase</fullName>
    </submittedName>
</protein>
<dbReference type="SUPFAM" id="SSF55785">
    <property type="entry name" value="PYP-like sensor domain (PAS domain)"/>
    <property type="match status" value="1"/>
</dbReference>
<evidence type="ECO:0000259" key="16">
    <source>
        <dbReference type="SMART" id="SM00091"/>
    </source>
</evidence>
<evidence type="ECO:0000256" key="12">
    <source>
        <dbReference type="ARBA" id="ARBA00023136"/>
    </source>
</evidence>